<protein>
    <submittedName>
        <fullName evidence="1">Uncharacterized protein</fullName>
    </submittedName>
</protein>
<sequence length="63" mass="7207">MSRSLREVIQACSGTEQPTSGRTLRLGSWNTVTCRESPDIMAHAYLWDIYLTPRSREYSKNVS</sequence>
<dbReference type="AlphaFoldDB" id="A0AA40G643"/>
<reference evidence="1" key="1">
    <citation type="submission" date="2021-10" db="EMBL/GenBank/DDBJ databases">
        <title>Melipona bicolor Genome sequencing and assembly.</title>
        <authorList>
            <person name="Araujo N.S."/>
            <person name="Arias M.C."/>
        </authorList>
    </citation>
    <scope>NUCLEOTIDE SEQUENCE</scope>
    <source>
        <strain evidence="1">USP_2M_L1-L4_2017</strain>
        <tissue evidence="1">Whole body</tissue>
    </source>
</reference>
<organism evidence="1 2">
    <name type="scientific">Melipona bicolor</name>
    <dbReference type="NCBI Taxonomy" id="60889"/>
    <lineage>
        <taxon>Eukaryota</taxon>
        <taxon>Metazoa</taxon>
        <taxon>Ecdysozoa</taxon>
        <taxon>Arthropoda</taxon>
        <taxon>Hexapoda</taxon>
        <taxon>Insecta</taxon>
        <taxon>Pterygota</taxon>
        <taxon>Neoptera</taxon>
        <taxon>Endopterygota</taxon>
        <taxon>Hymenoptera</taxon>
        <taxon>Apocrita</taxon>
        <taxon>Aculeata</taxon>
        <taxon>Apoidea</taxon>
        <taxon>Anthophila</taxon>
        <taxon>Apidae</taxon>
        <taxon>Melipona</taxon>
    </lineage>
</organism>
<accession>A0AA40G643</accession>
<gene>
    <name evidence="1" type="ORF">K0M31_015987</name>
</gene>
<dbReference type="Proteomes" id="UP001177670">
    <property type="component" value="Unassembled WGS sequence"/>
</dbReference>
<comment type="caution">
    <text evidence="1">The sequence shown here is derived from an EMBL/GenBank/DDBJ whole genome shotgun (WGS) entry which is preliminary data.</text>
</comment>
<dbReference type="EMBL" id="JAHYIQ010000005">
    <property type="protein sequence ID" value="KAK1131836.1"/>
    <property type="molecule type" value="Genomic_DNA"/>
</dbReference>
<proteinExistence type="predicted"/>
<keyword evidence="2" id="KW-1185">Reference proteome</keyword>
<evidence type="ECO:0000313" key="1">
    <source>
        <dbReference type="EMBL" id="KAK1131836.1"/>
    </source>
</evidence>
<evidence type="ECO:0000313" key="2">
    <source>
        <dbReference type="Proteomes" id="UP001177670"/>
    </source>
</evidence>
<name>A0AA40G643_9HYME</name>